<evidence type="ECO:0000313" key="2">
    <source>
        <dbReference type="EMBL" id="KAI1896179.1"/>
    </source>
</evidence>
<evidence type="ECO:0000256" key="1">
    <source>
        <dbReference type="SAM" id="MobiDB-lite"/>
    </source>
</evidence>
<organism evidence="2 3">
    <name type="scientific">Albula goreensis</name>
    <dbReference type="NCBI Taxonomy" id="1534307"/>
    <lineage>
        <taxon>Eukaryota</taxon>
        <taxon>Metazoa</taxon>
        <taxon>Chordata</taxon>
        <taxon>Craniata</taxon>
        <taxon>Vertebrata</taxon>
        <taxon>Euteleostomi</taxon>
        <taxon>Actinopterygii</taxon>
        <taxon>Neopterygii</taxon>
        <taxon>Teleostei</taxon>
        <taxon>Albuliformes</taxon>
        <taxon>Albulidae</taxon>
        <taxon>Albula</taxon>
    </lineage>
</organism>
<protein>
    <submittedName>
        <fullName evidence="2">Uncharacterized protein</fullName>
    </submittedName>
</protein>
<accession>A0A8T3DFB4</accession>
<dbReference type="Proteomes" id="UP000829720">
    <property type="component" value="Unassembled WGS sequence"/>
</dbReference>
<keyword evidence="3" id="KW-1185">Reference proteome</keyword>
<feature type="region of interest" description="Disordered" evidence="1">
    <location>
        <begin position="1"/>
        <end position="23"/>
    </location>
</feature>
<comment type="caution">
    <text evidence="2">The sequence shown here is derived from an EMBL/GenBank/DDBJ whole genome shotgun (WGS) entry which is preliminary data.</text>
</comment>
<dbReference type="AlphaFoldDB" id="A0A8T3DFB4"/>
<reference evidence="2" key="1">
    <citation type="submission" date="2021-01" db="EMBL/GenBank/DDBJ databases">
        <authorList>
            <person name="Zahm M."/>
            <person name="Roques C."/>
            <person name="Cabau C."/>
            <person name="Klopp C."/>
            <person name="Donnadieu C."/>
            <person name="Jouanno E."/>
            <person name="Lampietro C."/>
            <person name="Louis A."/>
            <person name="Herpin A."/>
            <person name="Echchiki A."/>
            <person name="Berthelot C."/>
            <person name="Parey E."/>
            <person name="Roest-Crollius H."/>
            <person name="Braasch I."/>
            <person name="Postlethwait J."/>
            <person name="Bobe J."/>
            <person name="Montfort J."/>
            <person name="Bouchez O."/>
            <person name="Begum T."/>
            <person name="Mejri S."/>
            <person name="Adams A."/>
            <person name="Chen W.-J."/>
            <person name="Guiguen Y."/>
        </authorList>
    </citation>
    <scope>NUCLEOTIDE SEQUENCE</scope>
    <source>
        <tissue evidence="2">Blood</tissue>
    </source>
</reference>
<name>A0A8T3DFB4_9TELE</name>
<sequence length="82" mass="9129">MAEHENQSRGSTQREGQKVMDGRAGLGWQGQPLTVKLALLLRRKMSSLSALGLCNEWQWKPLPVDVCLEPHSPCSKDATALW</sequence>
<proteinExistence type="predicted"/>
<gene>
    <name evidence="2" type="ORF">AGOR_G00092140</name>
</gene>
<dbReference type="EMBL" id="JAERUA010000008">
    <property type="protein sequence ID" value="KAI1896179.1"/>
    <property type="molecule type" value="Genomic_DNA"/>
</dbReference>
<evidence type="ECO:0000313" key="3">
    <source>
        <dbReference type="Proteomes" id="UP000829720"/>
    </source>
</evidence>